<dbReference type="RefSeq" id="WP_203413039.1">
    <property type="nucleotide sequence ID" value="NZ_CP060244.1"/>
</dbReference>
<dbReference type="EMBL" id="CP060244">
    <property type="protein sequence ID" value="QNT78809.1"/>
    <property type="molecule type" value="Genomic_DNA"/>
</dbReference>
<proteinExistence type="predicted"/>
<feature type="domain" description="YcaO" evidence="1">
    <location>
        <begin position="63"/>
        <end position="435"/>
    </location>
</feature>
<dbReference type="KEGG" id="ebla:JGUZn3_15860"/>
<name>A0A7H1NSP9_9PROT</name>
<dbReference type="PANTHER" id="PTHR37809:SF1">
    <property type="entry name" value="RIBOSOMAL PROTEIN S12 METHYLTHIOTRANSFERASE ACCESSORY FACTOR YCAO"/>
    <property type="match status" value="1"/>
</dbReference>
<dbReference type="Gene3D" id="3.30.1330.230">
    <property type="match status" value="1"/>
</dbReference>
<dbReference type="PANTHER" id="PTHR37809">
    <property type="entry name" value="RIBOSOMAL PROTEIN S12 METHYLTHIOTRANSFERASE ACCESSORY FACTOR YCAO"/>
    <property type="match status" value="1"/>
</dbReference>
<organism evidence="2 3">
    <name type="scientific">Entomobacter blattae</name>
    <dbReference type="NCBI Taxonomy" id="2762277"/>
    <lineage>
        <taxon>Bacteria</taxon>
        <taxon>Pseudomonadati</taxon>
        <taxon>Pseudomonadota</taxon>
        <taxon>Alphaproteobacteria</taxon>
        <taxon>Acetobacterales</taxon>
        <taxon>Acetobacteraceae</taxon>
        <taxon>Entomobacter</taxon>
    </lineage>
</organism>
<accession>A0A7H1NSP9</accession>
<evidence type="ECO:0000313" key="2">
    <source>
        <dbReference type="EMBL" id="QNT78809.1"/>
    </source>
</evidence>
<dbReference type="Proteomes" id="UP000516349">
    <property type="component" value="Chromosome"/>
</dbReference>
<gene>
    <name evidence="2" type="ORF">JGUZn3_15860</name>
</gene>
<dbReference type="InterPro" id="IPR003776">
    <property type="entry name" value="YcaO-like_dom"/>
</dbReference>
<keyword evidence="3" id="KW-1185">Reference proteome</keyword>
<dbReference type="Pfam" id="PF02624">
    <property type="entry name" value="YcaO"/>
    <property type="match status" value="1"/>
</dbReference>
<evidence type="ECO:0000313" key="3">
    <source>
        <dbReference type="Proteomes" id="UP000516349"/>
    </source>
</evidence>
<dbReference type="PROSITE" id="PS51664">
    <property type="entry name" value="YCAO"/>
    <property type="match status" value="1"/>
</dbReference>
<reference evidence="2 3" key="1">
    <citation type="submission" date="2020-08" db="EMBL/GenBank/DDBJ databases">
        <title>Complete genome sequence of Entomobacter blattae G55GP.</title>
        <authorList>
            <person name="Poehlein A."/>
            <person name="Guzman J."/>
            <person name="Daniel R."/>
            <person name="Vilcinskas A."/>
        </authorList>
    </citation>
    <scope>NUCLEOTIDE SEQUENCE [LARGE SCALE GENOMIC DNA]</scope>
    <source>
        <strain evidence="2 3">G55GP</strain>
    </source>
</reference>
<dbReference type="AlphaFoldDB" id="A0A7H1NSP9"/>
<dbReference type="Gene3D" id="3.30.160.660">
    <property type="match status" value="1"/>
</dbReference>
<dbReference type="NCBIfam" id="TIGR03604">
    <property type="entry name" value="TOMM_cyclo_SagD"/>
    <property type="match status" value="1"/>
</dbReference>
<dbReference type="InterPro" id="IPR027624">
    <property type="entry name" value="TOMM_cyclo_SagD"/>
</dbReference>
<dbReference type="Gene3D" id="3.30.40.250">
    <property type="match status" value="1"/>
</dbReference>
<sequence>MNPDKFIKRITQDYLAPPLILGEQLYPDFFSGDIGNINQTYVTQNGQHNGSYVFVDNNSELSGTGVSKDPKKALLKACMEGLERYSSTVLDPKDIIFSSGKNLNNHMSMDNIPLFSQNELTNYSNITGQYQENEEIRWVLGYSCRSKKRVFLPLVMAYFLQNRFENEKFCLPISTGVAAHFSRDEAIQRAILEIIERDVISTVWLANIALPKLELSSDLSRDVIEIIENSYQIGRPITVFVNLGEFSIPTFYAVKRNPDHFQLGTIVGCSTNSDINQGILKAISEVFCVEIALENMITQNDIVAKTPYDCIKIHDGALYTGQSIYNFAFDFLLNSNDKITYSDINKHRIKFQTTKELIDHLISKGLDIYLRDLTTDDIRDFGVYVIRAIIPELMPFSSVMKARYLGSQRLYNVANSYHKSSFCEEDVNPFPQPFA</sequence>
<evidence type="ECO:0000259" key="1">
    <source>
        <dbReference type="PROSITE" id="PS51664"/>
    </source>
</evidence>
<protein>
    <submittedName>
        <fullName evidence="2">YcaO cyclodehydratase, ATP-ad Mg2+-binding</fullName>
    </submittedName>
</protein>